<feature type="non-terminal residue" evidence="2">
    <location>
        <position position="46"/>
    </location>
</feature>
<comment type="caution">
    <text evidence="2">The sequence shown here is derived from an EMBL/GenBank/DDBJ whole genome shotgun (WGS) entry which is preliminary data.</text>
</comment>
<gene>
    <name evidence="2" type="ORF">S01H1_21656</name>
</gene>
<evidence type="ECO:0000313" key="2">
    <source>
        <dbReference type="EMBL" id="GAF96513.1"/>
    </source>
</evidence>
<sequence>MFKKIWNSWSNLIMAVMVIILIALGTYLGGCFTRINSNKAIINSIL</sequence>
<name>X0TSI6_9ZZZZ</name>
<keyword evidence="1" id="KW-0472">Membrane</keyword>
<reference evidence="2" key="1">
    <citation type="journal article" date="2014" name="Front. Microbiol.">
        <title>High frequency of phylogenetically diverse reductive dehalogenase-homologous genes in deep subseafloor sedimentary metagenomes.</title>
        <authorList>
            <person name="Kawai M."/>
            <person name="Futagami T."/>
            <person name="Toyoda A."/>
            <person name="Takaki Y."/>
            <person name="Nishi S."/>
            <person name="Hori S."/>
            <person name="Arai W."/>
            <person name="Tsubouchi T."/>
            <person name="Morono Y."/>
            <person name="Uchiyama I."/>
            <person name="Ito T."/>
            <person name="Fujiyama A."/>
            <person name="Inagaki F."/>
            <person name="Takami H."/>
        </authorList>
    </citation>
    <scope>NUCLEOTIDE SEQUENCE</scope>
    <source>
        <strain evidence="2">Expedition CK06-06</strain>
    </source>
</reference>
<dbReference type="EMBL" id="BARS01012050">
    <property type="protein sequence ID" value="GAF96513.1"/>
    <property type="molecule type" value="Genomic_DNA"/>
</dbReference>
<organism evidence="2">
    <name type="scientific">marine sediment metagenome</name>
    <dbReference type="NCBI Taxonomy" id="412755"/>
    <lineage>
        <taxon>unclassified sequences</taxon>
        <taxon>metagenomes</taxon>
        <taxon>ecological metagenomes</taxon>
    </lineage>
</organism>
<accession>X0TSI6</accession>
<feature type="transmembrane region" description="Helical" evidence="1">
    <location>
        <begin position="12"/>
        <end position="32"/>
    </location>
</feature>
<keyword evidence="1" id="KW-0812">Transmembrane</keyword>
<evidence type="ECO:0000256" key="1">
    <source>
        <dbReference type="SAM" id="Phobius"/>
    </source>
</evidence>
<keyword evidence="1" id="KW-1133">Transmembrane helix</keyword>
<protein>
    <submittedName>
        <fullName evidence="2">Uncharacterized protein</fullName>
    </submittedName>
</protein>
<proteinExistence type="predicted"/>
<dbReference type="AlphaFoldDB" id="X0TSI6"/>